<evidence type="ECO:0000313" key="6">
    <source>
        <dbReference type="Proteomes" id="UP001320831"/>
    </source>
</evidence>
<feature type="domain" description="HTH araC/xylS-type" evidence="4">
    <location>
        <begin position="210"/>
        <end position="308"/>
    </location>
</feature>
<keyword evidence="1" id="KW-0805">Transcription regulation</keyword>
<dbReference type="InterPro" id="IPR052158">
    <property type="entry name" value="INH-QAR"/>
</dbReference>
<proteinExistence type="predicted"/>
<evidence type="ECO:0000313" key="5">
    <source>
        <dbReference type="EMBL" id="MCT7378617.1"/>
    </source>
</evidence>
<dbReference type="Gene3D" id="3.40.50.880">
    <property type="match status" value="1"/>
</dbReference>
<dbReference type="InterPro" id="IPR009057">
    <property type="entry name" value="Homeodomain-like_sf"/>
</dbReference>
<comment type="caution">
    <text evidence="5">The sequence shown here is derived from an EMBL/GenBank/DDBJ whole genome shotgun (WGS) entry which is preliminary data.</text>
</comment>
<evidence type="ECO:0000256" key="3">
    <source>
        <dbReference type="ARBA" id="ARBA00023163"/>
    </source>
</evidence>
<sequence length="321" mass="35289">MAPYGLYEVLQATGEPGAEPGIPARFKPRLVALRKEPFISSIGIPLTPQFSILESEDAGLIIVCDAELQPGETPEGRWHHESMWLRQRLEGGATICSTCSGAVVLAEAGLLDGHEATSHWATAALFRDYYPAVRFRPERILCDSGHHGRIVTTGGASSWQDLALYLIGRFCGAVEAARIARLFVIGDRGNGQLPFSTMATPRRHEDSVIAEVQGWIAENLAKPNPVAQMVKRSGLHDRTFKRRFRQATGYTPIDYVHALRVEEAKHMLETSSISVEAVAAEIGYADPAHFSRLFRRLAGITPAQWRRRYFAVAGSARQGGT</sequence>
<gene>
    <name evidence="5" type="ORF">N5A92_26760</name>
</gene>
<dbReference type="InterPro" id="IPR018060">
    <property type="entry name" value="HTH_AraC"/>
</dbReference>
<dbReference type="Pfam" id="PF12833">
    <property type="entry name" value="HTH_18"/>
    <property type="match status" value="1"/>
</dbReference>
<dbReference type="PROSITE" id="PS01124">
    <property type="entry name" value="HTH_ARAC_FAMILY_2"/>
    <property type="match status" value="1"/>
</dbReference>
<organism evidence="5 6">
    <name type="scientific">Chelativorans salis</name>
    <dbReference type="NCBI Taxonomy" id="2978478"/>
    <lineage>
        <taxon>Bacteria</taxon>
        <taxon>Pseudomonadati</taxon>
        <taxon>Pseudomonadota</taxon>
        <taxon>Alphaproteobacteria</taxon>
        <taxon>Hyphomicrobiales</taxon>
        <taxon>Phyllobacteriaceae</taxon>
        <taxon>Chelativorans</taxon>
    </lineage>
</organism>
<dbReference type="SUPFAM" id="SSF46689">
    <property type="entry name" value="Homeodomain-like"/>
    <property type="match status" value="2"/>
</dbReference>
<dbReference type="Gene3D" id="1.10.10.60">
    <property type="entry name" value="Homeodomain-like"/>
    <property type="match status" value="1"/>
</dbReference>
<evidence type="ECO:0000256" key="2">
    <source>
        <dbReference type="ARBA" id="ARBA00023125"/>
    </source>
</evidence>
<dbReference type="PRINTS" id="PR00032">
    <property type="entry name" value="HTHARAC"/>
</dbReference>
<dbReference type="RefSeq" id="WP_260907651.1">
    <property type="nucleotide sequence ID" value="NZ_JAOCZP010000016.1"/>
</dbReference>
<keyword evidence="6" id="KW-1185">Reference proteome</keyword>
<dbReference type="InterPro" id="IPR018062">
    <property type="entry name" value="HTH_AraC-typ_CS"/>
</dbReference>
<dbReference type="SUPFAM" id="SSF52317">
    <property type="entry name" value="Class I glutamine amidotransferase-like"/>
    <property type="match status" value="1"/>
</dbReference>
<keyword evidence="3" id="KW-0804">Transcription</keyword>
<dbReference type="SMART" id="SM00342">
    <property type="entry name" value="HTH_ARAC"/>
    <property type="match status" value="1"/>
</dbReference>
<evidence type="ECO:0000256" key="1">
    <source>
        <dbReference type="ARBA" id="ARBA00023015"/>
    </source>
</evidence>
<dbReference type="PANTHER" id="PTHR43130">
    <property type="entry name" value="ARAC-FAMILY TRANSCRIPTIONAL REGULATOR"/>
    <property type="match status" value="1"/>
</dbReference>
<dbReference type="InterPro" id="IPR020449">
    <property type="entry name" value="Tscrpt_reg_AraC-type_HTH"/>
</dbReference>
<dbReference type="PROSITE" id="PS00041">
    <property type="entry name" value="HTH_ARAC_FAMILY_1"/>
    <property type="match status" value="1"/>
</dbReference>
<keyword evidence="2" id="KW-0238">DNA-binding</keyword>
<dbReference type="Proteomes" id="UP001320831">
    <property type="component" value="Unassembled WGS sequence"/>
</dbReference>
<accession>A0ABT2LVQ2</accession>
<dbReference type="PANTHER" id="PTHR43130:SF3">
    <property type="entry name" value="HTH-TYPE TRANSCRIPTIONAL REGULATOR RV1931C"/>
    <property type="match status" value="1"/>
</dbReference>
<protein>
    <submittedName>
        <fullName evidence="5">Helix-turn-helix domain-containing protein</fullName>
    </submittedName>
</protein>
<name>A0ABT2LVQ2_9HYPH</name>
<dbReference type="EMBL" id="JAOCZP010000016">
    <property type="protein sequence ID" value="MCT7378617.1"/>
    <property type="molecule type" value="Genomic_DNA"/>
</dbReference>
<reference evidence="5 6" key="1">
    <citation type="submission" date="2022-09" db="EMBL/GenBank/DDBJ databases">
        <title>Chelativorans salina sp. nov., a novel slightly halophilic bacterium isolated from a saline lake sediment enrichment.</title>
        <authorList>
            <person name="Gao L."/>
            <person name="Fang B.-Z."/>
            <person name="Li W.-J."/>
        </authorList>
    </citation>
    <scope>NUCLEOTIDE SEQUENCE [LARGE SCALE GENOMIC DNA]</scope>
    <source>
        <strain evidence="5 6">EGI FJ00035</strain>
    </source>
</reference>
<evidence type="ECO:0000259" key="4">
    <source>
        <dbReference type="PROSITE" id="PS01124"/>
    </source>
</evidence>
<dbReference type="InterPro" id="IPR029062">
    <property type="entry name" value="Class_I_gatase-like"/>
</dbReference>